<dbReference type="EMBL" id="BTRK01000002">
    <property type="protein sequence ID" value="GMR34839.1"/>
    <property type="molecule type" value="Genomic_DNA"/>
</dbReference>
<evidence type="ECO:0000313" key="3">
    <source>
        <dbReference type="Proteomes" id="UP001328107"/>
    </source>
</evidence>
<comment type="caution">
    <text evidence="2">The sequence shown here is derived from an EMBL/GenBank/DDBJ whole genome shotgun (WGS) entry which is preliminary data.</text>
</comment>
<dbReference type="AlphaFoldDB" id="A0AAN4Z7M0"/>
<dbReference type="InterPro" id="IPR000535">
    <property type="entry name" value="MSP_dom"/>
</dbReference>
<name>A0AAN4Z7M0_9BILA</name>
<sequence>LPFPRSRMVATVSNRSTSTNRIAGSVITAEEESRFRMMTKNQKNLLEVQNPFKREINNSVSDEDNHTDDKFIVHQHAADLLTCTNGRVSFNSELIGKAVVKCNLKISNLLERPIAFKVSKTSQT</sequence>
<proteinExistence type="predicted"/>
<evidence type="ECO:0000259" key="1">
    <source>
        <dbReference type="PROSITE" id="PS50202"/>
    </source>
</evidence>
<dbReference type="PROSITE" id="PS50202">
    <property type="entry name" value="MSP"/>
    <property type="match status" value="1"/>
</dbReference>
<protein>
    <recommendedName>
        <fullName evidence="1">MSP domain-containing protein</fullName>
    </recommendedName>
</protein>
<feature type="non-terminal residue" evidence="2">
    <location>
        <position position="124"/>
    </location>
</feature>
<feature type="non-terminal residue" evidence="2">
    <location>
        <position position="1"/>
    </location>
</feature>
<keyword evidence="3" id="KW-1185">Reference proteome</keyword>
<feature type="domain" description="MSP" evidence="1">
    <location>
        <begin position="79"/>
        <end position="124"/>
    </location>
</feature>
<reference evidence="3" key="1">
    <citation type="submission" date="2022-10" db="EMBL/GenBank/DDBJ databases">
        <title>Genome assembly of Pristionchus species.</title>
        <authorList>
            <person name="Yoshida K."/>
            <person name="Sommer R.J."/>
        </authorList>
    </citation>
    <scope>NUCLEOTIDE SEQUENCE [LARGE SCALE GENOMIC DNA]</scope>
    <source>
        <strain evidence="3">RS5460</strain>
    </source>
</reference>
<accession>A0AAN4Z7M0</accession>
<dbReference type="Proteomes" id="UP001328107">
    <property type="component" value="Unassembled WGS sequence"/>
</dbReference>
<gene>
    <name evidence="2" type="ORF">PMAYCL1PPCAC_05034</name>
</gene>
<evidence type="ECO:0000313" key="2">
    <source>
        <dbReference type="EMBL" id="GMR34839.1"/>
    </source>
</evidence>
<organism evidence="2 3">
    <name type="scientific">Pristionchus mayeri</name>
    <dbReference type="NCBI Taxonomy" id="1317129"/>
    <lineage>
        <taxon>Eukaryota</taxon>
        <taxon>Metazoa</taxon>
        <taxon>Ecdysozoa</taxon>
        <taxon>Nematoda</taxon>
        <taxon>Chromadorea</taxon>
        <taxon>Rhabditida</taxon>
        <taxon>Rhabditina</taxon>
        <taxon>Diplogasteromorpha</taxon>
        <taxon>Diplogasteroidea</taxon>
        <taxon>Neodiplogasteridae</taxon>
        <taxon>Pristionchus</taxon>
    </lineage>
</organism>